<evidence type="ECO:0000313" key="1">
    <source>
        <dbReference type="EMBL" id="REH55897.1"/>
    </source>
</evidence>
<reference evidence="1 2" key="1">
    <citation type="submission" date="2018-08" db="EMBL/GenBank/DDBJ databases">
        <title>Genomic Encyclopedia of Archaeal and Bacterial Type Strains, Phase II (KMG-II): from individual species to whole genera.</title>
        <authorList>
            <person name="Goeker M."/>
        </authorList>
    </citation>
    <scope>NUCLEOTIDE SEQUENCE [LARGE SCALE GENOMIC DNA]</scope>
    <source>
        <strain evidence="1 2">DSM 45791</strain>
    </source>
</reference>
<name>A0A3E0IB39_9PSEU</name>
<evidence type="ECO:0000313" key="2">
    <source>
        <dbReference type="Proteomes" id="UP000256269"/>
    </source>
</evidence>
<protein>
    <submittedName>
        <fullName evidence="1">Uncharacterized protein</fullName>
    </submittedName>
</protein>
<proteinExistence type="predicted"/>
<organism evidence="1 2">
    <name type="scientific">Kutzneria buriramensis</name>
    <dbReference type="NCBI Taxonomy" id="1045776"/>
    <lineage>
        <taxon>Bacteria</taxon>
        <taxon>Bacillati</taxon>
        <taxon>Actinomycetota</taxon>
        <taxon>Actinomycetes</taxon>
        <taxon>Pseudonocardiales</taxon>
        <taxon>Pseudonocardiaceae</taxon>
        <taxon>Kutzneria</taxon>
    </lineage>
</organism>
<accession>A0A3E0IB39</accession>
<gene>
    <name evidence="1" type="ORF">BCF44_101923</name>
</gene>
<comment type="caution">
    <text evidence="1">The sequence shown here is derived from an EMBL/GenBank/DDBJ whole genome shotgun (WGS) entry which is preliminary data.</text>
</comment>
<dbReference type="EMBL" id="QUNO01000001">
    <property type="protein sequence ID" value="REH55897.1"/>
    <property type="molecule type" value="Genomic_DNA"/>
</dbReference>
<dbReference type="Proteomes" id="UP000256269">
    <property type="component" value="Unassembled WGS sequence"/>
</dbReference>
<dbReference type="AlphaFoldDB" id="A0A3E0IB39"/>
<dbReference type="OrthoDB" id="3295906at2"/>
<sequence>MVKAFLRGTRALSALFAVLLGILLVAPQGAAMARALDGPGGAAAKAPCYQKISVVNSAAFVMNWTGKISTGLSTPSTDNYPVGQERTIDFNAYGIRDGVEIWPEVHAILGTTESGPRVQFCEGGATAAYRVTGTTLNFSVTLL</sequence>
<keyword evidence="2" id="KW-1185">Reference proteome</keyword>